<evidence type="ECO:0000256" key="1">
    <source>
        <dbReference type="SAM" id="MobiDB-lite"/>
    </source>
</evidence>
<feature type="non-terminal residue" evidence="2">
    <location>
        <position position="1"/>
    </location>
</feature>
<sequence length="37" mass="4083">CRYPSSQSTLMGSSRPDRVSGASAPGPARRMRQTHRH</sequence>
<evidence type="ECO:0000313" key="2">
    <source>
        <dbReference type="EMBL" id="CAA9549009.1"/>
    </source>
</evidence>
<feature type="non-terminal residue" evidence="2">
    <location>
        <position position="37"/>
    </location>
</feature>
<organism evidence="2">
    <name type="scientific">uncultured Thermomicrobiales bacterium</name>
    <dbReference type="NCBI Taxonomy" id="1645740"/>
    <lineage>
        <taxon>Bacteria</taxon>
        <taxon>Pseudomonadati</taxon>
        <taxon>Thermomicrobiota</taxon>
        <taxon>Thermomicrobia</taxon>
        <taxon>Thermomicrobiales</taxon>
        <taxon>environmental samples</taxon>
    </lineage>
</organism>
<proteinExistence type="predicted"/>
<dbReference type="AlphaFoldDB" id="A0A6J4UHK6"/>
<name>A0A6J4UHK6_9BACT</name>
<protein>
    <submittedName>
        <fullName evidence="2">Uncharacterized protein</fullName>
    </submittedName>
</protein>
<feature type="region of interest" description="Disordered" evidence="1">
    <location>
        <begin position="1"/>
        <end position="37"/>
    </location>
</feature>
<reference evidence="2" key="1">
    <citation type="submission" date="2020-02" db="EMBL/GenBank/DDBJ databases">
        <authorList>
            <person name="Meier V. D."/>
        </authorList>
    </citation>
    <scope>NUCLEOTIDE SEQUENCE</scope>
    <source>
        <strain evidence="2">AVDCRST_MAG49</strain>
    </source>
</reference>
<feature type="compositionally biased region" description="Polar residues" evidence="1">
    <location>
        <begin position="1"/>
        <end position="12"/>
    </location>
</feature>
<gene>
    <name evidence="2" type="ORF">AVDCRST_MAG49-1607</name>
</gene>
<dbReference type="EMBL" id="CADCWG010000100">
    <property type="protein sequence ID" value="CAA9549009.1"/>
    <property type="molecule type" value="Genomic_DNA"/>
</dbReference>
<accession>A0A6J4UHK6</accession>